<organism evidence="3 4">
    <name type="scientific">Candidatus Filomicrobium marinum</name>
    <dbReference type="NCBI Taxonomy" id="1608628"/>
    <lineage>
        <taxon>Bacteria</taxon>
        <taxon>Pseudomonadati</taxon>
        <taxon>Pseudomonadota</taxon>
        <taxon>Alphaproteobacteria</taxon>
        <taxon>Hyphomicrobiales</taxon>
        <taxon>Hyphomicrobiaceae</taxon>
        <taxon>Filomicrobium</taxon>
    </lineage>
</organism>
<sequence length="114" mass="12574">MLKITTAILVAAGVIGGLATSASAADRTSHRLDRQAAAIEAGRKSGKITWTEGIKLRSEQRQIARLRGRFLADGRLSAAERRILNSKLRTARTNIKSEKRDSHKRWSSLPRVGR</sequence>
<evidence type="ECO:0000256" key="1">
    <source>
        <dbReference type="SAM" id="MobiDB-lite"/>
    </source>
</evidence>
<dbReference type="RefSeq" id="WP_046476264.1">
    <property type="nucleotide sequence ID" value="NZ_LN829118.1"/>
</dbReference>
<dbReference type="Proteomes" id="UP000033187">
    <property type="component" value="Chromosome 1"/>
</dbReference>
<feature type="chain" id="PRO_5002306263" evidence="2">
    <location>
        <begin position="25"/>
        <end position="114"/>
    </location>
</feature>
<evidence type="ECO:0000256" key="2">
    <source>
        <dbReference type="SAM" id="SignalP"/>
    </source>
</evidence>
<feature type="signal peptide" evidence="2">
    <location>
        <begin position="1"/>
        <end position="24"/>
    </location>
</feature>
<dbReference type="AlphaFoldDB" id="A0A0D6JAI4"/>
<evidence type="ECO:0000313" key="3">
    <source>
        <dbReference type="EMBL" id="CPR15714.1"/>
    </source>
</evidence>
<accession>A0A0D6JAI4</accession>
<name>A0A0D6JAI4_9HYPH</name>
<dbReference type="EMBL" id="LN829119">
    <property type="protein sequence ID" value="CPR15714.1"/>
    <property type="molecule type" value="Genomic_DNA"/>
</dbReference>
<proteinExistence type="predicted"/>
<gene>
    <name evidence="3" type="ORF">YBN1229_v1_0473</name>
</gene>
<keyword evidence="4" id="KW-1185">Reference proteome</keyword>
<reference evidence="4" key="1">
    <citation type="submission" date="2015-02" db="EMBL/GenBank/DDBJ databases">
        <authorList>
            <person name="Chooi Y.-H."/>
        </authorList>
    </citation>
    <scope>NUCLEOTIDE SEQUENCE [LARGE SCALE GENOMIC DNA]</scope>
    <source>
        <strain evidence="4">strain Y</strain>
    </source>
</reference>
<evidence type="ECO:0000313" key="4">
    <source>
        <dbReference type="Proteomes" id="UP000033187"/>
    </source>
</evidence>
<dbReference type="KEGG" id="fil:BN1229_v1_0469"/>
<dbReference type="KEGG" id="fiy:BN1229_v1_0473"/>
<keyword evidence="2" id="KW-0732">Signal</keyword>
<dbReference type="OrthoDB" id="7933834at2"/>
<protein>
    <submittedName>
        <fullName evidence="3">Uncharacterized protein</fullName>
    </submittedName>
</protein>
<feature type="region of interest" description="Disordered" evidence="1">
    <location>
        <begin position="94"/>
        <end position="114"/>
    </location>
</feature>